<feature type="domain" description="NADP-dependent oxidoreductase" evidence="2">
    <location>
        <begin position="16"/>
        <end position="306"/>
    </location>
</feature>
<sequence>MLKRILGKDGLEVSALGLGCMGMSMGYGPSSDQAEMISLIHQAFDRGITFFDTAELYGPYTNEELVGKALAPLKGKVTIATKFGLMSDNGKPVLNSRPEKIRESVEGSLRRLKVETIDLYYQHRVDPLVPIEEVAGVIQDLIRQGKIRHWGLSEADVGTIRLAHAVQPLAAVQSEYSMMWRSPEEELLPALEELGIGFVPFSPLGKGFLTGTIDKNTQFDKADNRTVSPRFNTENMEVNQVLVDLIRKIAAEKQVTPAQIALSWVLAQRPWIVPIPGTRKLTRLEENLGAADIELTPGELSNLESALSTIEISGDRYPVQVSSKLGK</sequence>
<dbReference type="Proteomes" id="UP000743001">
    <property type="component" value="Unassembled WGS sequence"/>
</dbReference>
<dbReference type="PANTHER" id="PTHR43625:SF77">
    <property type="entry name" value="ALDO-KETO REDUCTASE"/>
    <property type="match status" value="1"/>
</dbReference>
<evidence type="ECO:0000313" key="4">
    <source>
        <dbReference type="Proteomes" id="UP000743001"/>
    </source>
</evidence>
<proteinExistence type="predicted"/>
<name>A0ABS6FTR9_9BACL</name>
<dbReference type="PANTHER" id="PTHR43625">
    <property type="entry name" value="AFLATOXIN B1 ALDEHYDE REDUCTASE"/>
    <property type="match status" value="1"/>
</dbReference>
<dbReference type="CDD" id="cd19078">
    <property type="entry name" value="AKR_AKR13C1_2"/>
    <property type="match status" value="1"/>
</dbReference>
<dbReference type="InterPro" id="IPR050791">
    <property type="entry name" value="Aldo-Keto_reductase"/>
</dbReference>
<dbReference type="InterPro" id="IPR023210">
    <property type="entry name" value="NADP_OxRdtase_dom"/>
</dbReference>
<keyword evidence="1" id="KW-0560">Oxidoreductase</keyword>
<dbReference type="Pfam" id="PF00248">
    <property type="entry name" value="Aldo_ket_red"/>
    <property type="match status" value="1"/>
</dbReference>
<gene>
    <name evidence="3" type="ORF">KQJ23_17490</name>
</gene>
<evidence type="ECO:0000259" key="2">
    <source>
        <dbReference type="Pfam" id="PF00248"/>
    </source>
</evidence>
<protein>
    <submittedName>
        <fullName evidence="3">Aldo/keto reductase</fullName>
    </submittedName>
</protein>
<keyword evidence="4" id="KW-1185">Reference proteome</keyword>
<dbReference type="RefSeq" id="WP_216480222.1">
    <property type="nucleotide sequence ID" value="NZ_JAHLQJ010000016.1"/>
</dbReference>
<accession>A0ABS6FTR9</accession>
<comment type="caution">
    <text evidence="3">The sequence shown here is derived from an EMBL/GenBank/DDBJ whole genome shotgun (WGS) entry which is preliminary data.</text>
</comment>
<evidence type="ECO:0000256" key="1">
    <source>
        <dbReference type="ARBA" id="ARBA00023002"/>
    </source>
</evidence>
<organism evidence="3 4">
    <name type="scientific">Paenibacillus brevis</name>
    <dbReference type="NCBI Taxonomy" id="2841508"/>
    <lineage>
        <taxon>Bacteria</taxon>
        <taxon>Bacillati</taxon>
        <taxon>Bacillota</taxon>
        <taxon>Bacilli</taxon>
        <taxon>Bacillales</taxon>
        <taxon>Paenibacillaceae</taxon>
        <taxon>Paenibacillus</taxon>
    </lineage>
</organism>
<reference evidence="3 4" key="1">
    <citation type="submission" date="2021-06" db="EMBL/GenBank/DDBJ databases">
        <authorList>
            <person name="Sun Q."/>
            <person name="Li D."/>
        </authorList>
    </citation>
    <scope>NUCLEOTIDE SEQUENCE [LARGE SCALE GENOMIC DNA]</scope>
    <source>
        <strain evidence="3 4">MSJ-6</strain>
    </source>
</reference>
<dbReference type="EMBL" id="JAHLQJ010000016">
    <property type="protein sequence ID" value="MBU5673629.1"/>
    <property type="molecule type" value="Genomic_DNA"/>
</dbReference>
<evidence type="ECO:0000313" key="3">
    <source>
        <dbReference type="EMBL" id="MBU5673629.1"/>
    </source>
</evidence>